<dbReference type="EMBL" id="UINC01018035">
    <property type="protein sequence ID" value="SVA75365.1"/>
    <property type="molecule type" value="Genomic_DNA"/>
</dbReference>
<dbReference type="PANTHER" id="PTHR30383:SF5">
    <property type="entry name" value="SGNH HYDROLASE-TYPE ESTERASE DOMAIN-CONTAINING PROTEIN"/>
    <property type="match status" value="1"/>
</dbReference>
<keyword evidence="1" id="KW-0812">Transmembrane</keyword>
<protein>
    <recommendedName>
        <fullName evidence="2">SGNH hydrolase-type esterase domain-containing protein</fullName>
    </recommendedName>
</protein>
<evidence type="ECO:0000256" key="1">
    <source>
        <dbReference type="SAM" id="Phobius"/>
    </source>
</evidence>
<dbReference type="Pfam" id="PF13472">
    <property type="entry name" value="Lipase_GDSL_2"/>
    <property type="match status" value="1"/>
</dbReference>
<dbReference type="InterPro" id="IPR051532">
    <property type="entry name" value="Ester_Hydrolysis_Enzymes"/>
</dbReference>
<dbReference type="InterPro" id="IPR013830">
    <property type="entry name" value="SGNH_hydro"/>
</dbReference>
<feature type="transmembrane region" description="Helical" evidence="1">
    <location>
        <begin position="6"/>
        <end position="27"/>
    </location>
</feature>
<evidence type="ECO:0000313" key="3">
    <source>
        <dbReference type="EMBL" id="SVA75365.1"/>
    </source>
</evidence>
<keyword evidence="1" id="KW-1133">Transmembrane helix</keyword>
<sequence length="283" mass="31965">VIIKIIGGAAFIIIILIVIYTYTLILAQKLPFNSPADFLKKSAQDNNQKTVVCVGNSITHGRVSYNYVNILSERLSDHGYHFTNAGINGNLAYNVVKRLDAIIKCDPDYVTVLIGTNDANASLSKKNSSRYMKDMALPEIPNAEFFRKNVKELISQLKKRTNAKIAILSLPPIGEDINHIAYQRTKEYSGIILDVAQENNVDYLPLHEKITEYLLAEDHRPRLSYDNGFRRIMIKGIFSHFLLGTSFDKIATNNGFLIVTDFLHLNHRGAKMVADLIKNWLLK</sequence>
<feature type="non-terminal residue" evidence="3">
    <location>
        <position position="1"/>
    </location>
</feature>
<reference evidence="3" key="1">
    <citation type="submission" date="2018-05" db="EMBL/GenBank/DDBJ databases">
        <authorList>
            <person name="Lanie J.A."/>
            <person name="Ng W.-L."/>
            <person name="Kazmierczak K.M."/>
            <person name="Andrzejewski T.M."/>
            <person name="Davidsen T.M."/>
            <person name="Wayne K.J."/>
            <person name="Tettelin H."/>
            <person name="Glass J.I."/>
            <person name="Rusch D."/>
            <person name="Podicherti R."/>
            <person name="Tsui H.-C.T."/>
            <person name="Winkler M.E."/>
        </authorList>
    </citation>
    <scope>NUCLEOTIDE SEQUENCE</scope>
</reference>
<dbReference type="AlphaFoldDB" id="A0A381YEE6"/>
<accession>A0A381YEE6</accession>
<evidence type="ECO:0000259" key="2">
    <source>
        <dbReference type="Pfam" id="PF13472"/>
    </source>
</evidence>
<dbReference type="PANTHER" id="PTHR30383">
    <property type="entry name" value="THIOESTERASE 1/PROTEASE 1/LYSOPHOSPHOLIPASE L1"/>
    <property type="match status" value="1"/>
</dbReference>
<dbReference type="Gene3D" id="3.40.50.1110">
    <property type="entry name" value="SGNH hydrolase"/>
    <property type="match status" value="1"/>
</dbReference>
<keyword evidence="1" id="KW-0472">Membrane</keyword>
<name>A0A381YEE6_9ZZZZ</name>
<gene>
    <name evidence="3" type="ORF">METZ01_LOCUS128219</name>
</gene>
<dbReference type="SUPFAM" id="SSF52266">
    <property type="entry name" value="SGNH hydrolase"/>
    <property type="match status" value="1"/>
</dbReference>
<organism evidence="3">
    <name type="scientific">marine metagenome</name>
    <dbReference type="NCBI Taxonomy" id="408172"/>
    <lineage>
        <taxon>unclassified sequences</taxon>
        <taxon>metagenomes</taxon>
        <taxon>ecological metagenomes</taxon>
    </lineage>
</organism>
<dbReference type="InterPro" id="IPR036514">
    <property type="entry name" value="SGNH_hydro_sf"/>
</dbReference>
<dbReference type="GO" id="GO:0004622">
    <property type="term" value="F:phosphatidylcholine lysophospholipase activity"/>
    <property type="evidence" value="ECO:0007669"/>
    <property type="project" value="TreeGrafter"/>
</dbReference>
<proteinExistence type="predicted"/>
<feature type="domain" description="SGNH hydrolase-type esterase" evidence="2">
    <location>
        <begin position="53"/>
        <end position="269"/>
    </location>
</feature>